<dbReference type="Gene3D" id="1.20.90.10">
    <property type="entry name" value="Phospholipase A2 domain"/>
    <property type="match status" value="1"/>
</dbReference>
<evidence type="ECO:0000313" key="11">
    <source>
        <dbReference type="Proteomes" id="UP000095300"/>
    </source>
</evidence>
<keyword evidence="2 8" id="KW-0964">Secreted</keyword>
<feature type="disulfide bond" evidence="6">
    <location>
        <begin position="288"/>
        <end position="304"/>
    </location>
</feature>
<dbReference type="SMART" id="SM00085">
    <property type="entry name" value="PA2c"/>
    <property type="match status" value="1"/>
</dbReference>
<dbReference type="Pfam" id="PF00068">
    <property type="entry name" value="Phospholip_A2_1"/>
    <property type="match status" value="1"/>
</dbReference>
<proteinExistence type="inferred from homology"/>
<feature type="disulfide bond" evidence="6">
    <location>
        <begin position="303"/>
        <end position="364"/>
    </location>
</feature>
<dbReference type="InterPro" id="IPR036444">
    <property type="entry name" value="PLipase_A2_dom_sf"/>
</dbReference>
<dbReference type="InterPro" id="IPR001211">
    <property type="entry name" value="PLA2"/>
</dbReference>
<dbReference type="GO" id="GO:0050482">
    <property type="term" value="P:arachidonate secretion"/>
    <property type="evidence" value="ECO:0007669"/>
    <property type="project" value="InterPro"/>
</dbReference>
<feature type="active site" evidence="4">
    <location>
        <position position="307"/>
    </location>
</feature>
<evidence type="ECO:0000256" key="3">
    <source>
        <dbReference type="ARBA" id="ARBA00023157"/>
    </source>
</evidence>
<evidence type="ECO:0000256" key="4">
    <source>
        <dbReference type="PIRSR" id="PIRSR601211-1"/>
    </source>
</evidence>
<dbReference type="PROSITE" id="PS00118">
    <property type="entry name" value="PA2_HIS"/>
    <property type="match status" value="1"/>
</dbReference>
<feature type="disulfide bond" evidence="6">
    <location>
        <begin position="337"/>
        <end position="355"/>
    </location>
</feature>
<dbReference type="GO" id="GO:0005509">
    <property type="term" value="F:calcium ion binding"/>
    <property type="evidence" value="ECO:0007669"/>
    <property type="project" value="InterPro"/>
</dbReference>
<dbReference type="VEuPathDB" id="VectorBase:SCAU014557"/>
<keyword evidence="5 8" id="KW-0106">Calcium</keyword>
<feature type="binding site" evidence="5">
    <location>
        <position position="308"/>
    </location>
    <ligand>
        <name>Ca(2+)</name>
        <dbReference type="ChEBI" id="CHEBI:29108"/>
    </ligand>
</feature>
<evidence type="ECO:0000256" key="8">
    <source>
        <dbReference type="RuleBase" id="RU361236"/>
    </source>
</evidence>
<keyword evidence="8" id="KW-0378">Hydrolase</keyword>
<dbReference type="PRINTS" id="PR00389">
    <property type="entry name" value="PHPHLIPASEA2"/>
</dbReference>
<evidence type="ECO:0000256" key="2">
    <source>
        <dbReference type="ARBA" id="ARBA00022525"/>
    </source>
</evidence>
<gene>
    <name evidence="10" type="primary">106083384</name>
</gene>
<comment type="similarity">
    <text evidence="7">Belongs to the phospholipase A2 family.</text>
</comment>
<comment type="subcellular location">
    <subcellularLocation>
        <location evidence="1 8">Secreted</location>
    </subcellularLocation>
</comment>
<dbReference type="AlphaFoldDB" id="A0A1I8Q7A7"/>
<name>A0A1I8Q7A7_STOCA</name>
<feature type="domain" description="Phospholipase A2-like central" evidence="9">
    <location>
        <begin position="262"/>
        <end position="386"/>
    </location>
</feature>
<evidence type="ECO:0000256" key="5">
    <source>
        <dbReference type="PIRSR" id="PIRSR601211-2"/>
    </source>
</evidence>
<keyword evidence="11" id="KW-1185">Reference proteome</keyword>
<comment type="cofactor">
    <cofactor evidence="5">
        <name>Ca(2+)</name>
        <dbReference type="ChEBI" id="CHEBI:29108"/>
    </cofactor>
    <text evidence="5">Binds 1 Ca(2+) ion per subunit.</text>
</comment>
<evidence type="ECO:0000313" key="10">
    <source>
        <dbReference type="EnsemblMetazoa" id="SCAU014557-PA"/>
    </source>
</evidence>
<keyword evidence="3 6" id="KW-1015">Disulfide bond</keyword>
<reference evidence="10" key="1">
    <citation type="submission" date="2020-05" db="UniProtKB">
        <authorList>
            <consortium name="EnsemblMetazoa"/>
        </authorList>
    </citation>
    <scope>IDENTIFICATION</scope>
    <source>
        <strain evidence="10">USDA</strain>
    </source>
</reference>
<dbReference type="EC" id="3.1.1.4" evidence="8"/>
<feature type="binding site" evidence="5">
    <location>
        <position position="289"/>
    </location>
    <ligand>
        <name>Ca(2+)</name>
        <dbReference type="ChEBI" id="CHEBI:29108"/>
    </ligand>
</feature>
<dbReference type="OrthoDB" id="5841574at2759"/>
<dbReference type="GO" id="GO:0004623">
    <property type="term" value="F:phospholipase A2 activity"/>
    <property type="evidence" value="ECO:0007669"/>
    <property type="project" value="UniProtKB-EC"/>
</dbReference>
<dbReference type="GO" id="GO:0006644">
    <property type="term" value="P:phospholipid metabolic process"/>
    <property type="evidence" value="ECO:0007669"/>
    <property type="project" value="InterPro"/>
</dbReference>
<evidence type="ECO:0000259" key="9">
    <source>
        <dbReference type="SMART" id="SM00085"/>
    </source>
</evidence>
<keyword evidence="8" id="KW-0443">Lipid metabolism</keyword>
<feature type="binding site" evidence="5">
    <location>
        <position position="287"/>
    </location>
    <ligand>
        <name>Ca(2+)</name>
        <dbReference type="ChEBI" id="CHEBI:29108"/>
    </ligand>
</feature>
<organism evidence="10 11">
    <name type="scientific">Stomoxys calcitrans</name>
    <name type="common">Stable fly</name>
    <name type="synonym">Conops calcitrans</name>
    <dbReference type="NCBI Taxonomy" id="35570"/>
    <lineage>
        <taxon>Eukaryota</taxon>
        <taxon>Metazoa</taxon>
        <taxon>Ecdysozoa</taxon>
        <taxon>Arthropoda</taxon>
        <taxon>Hexapoda</taxon>
        <taxon>Insecta</taxon>
        <taxon>Pterygota</taxon>
        <taxon>Neoptera</taxon>
        <taxon>Endopterygota</taxon>
        <taxon>Diptera</taxon>
        <taxon>Brachycera</taxon>
        <taxon>Muscomorpha</taxon>
        <taxon>Muscoidea</taxon>
        <taxon>Muscidae</taxon>
        <taxon>Stomoxys</taxon>
    </lineage>
</organism>
<dbReference type="GO" id="GO:0016042">
    <property type="term" value="P:lipid catabolic process"/>
    <property type="evidence" value="ECO:0007669"/>
    <property type="project" value="InterPro"/>
</dbReference>
<comment type="catalytic activity">
    <reaction evidence="8">
        <text>a 1,2-diacyl-sn-glycero-3-phosphocholine + H2O = a 1-acyl-sn-glycero-3-phosphocholine + a fatty acid + H(+)</text>
        <dbReference type="Rhea" id="RHEA:15801"/>
        <dbReference type="ChEBI" id="CHEBI:15377"/>
        <dbReference type="ChEBI" id="CHEBI:15378"/>
        <dbReference type="ChEBI" id="CHEBI:28868"/>
        <dbReference type="ChEBI" id="CHEBI:57643"/>
        <dbReference type="ChEBI" id="CHEBI:58168"/>
        <dbReference type="EC" id="3.1.1.4"/>
    </reaction>
</comment>
<evidence type="ECO:0000256" key="7">
    <source>
        <dbReference type="RuleBase" id="RU003654"/>
    </source>
</evidence>
<feature type="disulfide bond" evidence="6">
    <location>
        <begin position="310"/>
        <end position="357"/>
    </location>
</feature>
<dbReference type="STRING" id="35570.A0A1I8Q7A7"/>
<sequence>MCRFHVRELLLYFYYITVIGHHQGAANRANIYKIPRQNPTQNPMTKVIINDMRAAFYPITNDSRLTENVVTHMYNFKLLNSNKHATMMFKLPVNEIEQDNRQAERTLFMERLQFMEPKFPNLTDSYMTLRRFKFSKAPINEHISKLMKKEMQEIEQQPLNDPWSHLGLNGWDGDIADPFNVTQSVPSKIGNEYPHIEITKDLYGGISSTEYFKDIEQKEKRQREEFMKEMDTNVFIARANDPFGYSTKWQLRKSNQTKHKRDVLRLYSMLQCSTGCEPLIYKGYGCYCGFLGNGIPTDGIDRCCKIHDKCYEQSNCPSYLEYFVPYVWKCYRGKPLCAIDHGEWGGPDSCAARLCYCDLRLSRCLREFSCPQKRAVCRSSLSRRLQNILFVK</sequence>
<dbReference type="GO" id="GO:0005576">
    <property type="term" value="C:extracellular region"/>
    <property type="evidence" value="ECO:0007669"/>
    <property type="project" value="UniProtKB-SubCell"/>
</dbReference>
<protein>
    <recommendedName>
        <fullName evidence="8">Phospholipase A2</fullName>
        <ecNumber evidence="8">3.1.1.4</ecNumber>
    </recommendedName>
</protein>
<evidence type="ECO:0000256" key="1">
    <source>
        <dbReference type="ARBA" id="ARBA00004613"/>
    </source>
</evidence>
<evidence type="ECO:0000256" key="6">
    <source>
        <dbReference type="PIRSR" id="PIRSR601211-3"/>
    </source>
</evidence>
<dbReference type="PANTHER" id="PTHR11716:SF107">
    <property type="entry name" value="PHOSPHOLIPASE A2"/>
    <property type="match status" value="1"/>
</dbReference>
<dbReference type="SUPFAM" id="SSF48619">
    <property type="entry name" value="Phospholipase A2, PLA2"/>
    <property type="match status" value="1"/>
</dbReference>
<feature type="active site" evidence="4">
    <location>
        <position position="358"/>
    </location>
</feature>
<dbReference type="CDD" id="cd00125">
    <property type="entry name" value="PLA2c"/>
    <property type="match status" value="1"/>
</dbReference>
<dbReference type="KEGG" id="scac:106083384"/>
<keyword evidence="5" id="KW-0479">Metal-binding</keyword>
<dbReference type="Proteomes" id="UP000095300">
    <property type="component" value="Unassembled WGS sequence"/>
</dbReference>
<accession>A0A1I8Q7A7</accession>
<dbReference type="EnsemblMetazoa" id="SCAU014557-RA">
    <property type="protein sequence ID" value="SCAU014557-PA"/>
    <property type="gene ID" value="SCAU014557"/>
</dbReference>
<dbReference type="InterPro" id="IPR033113">
    <property type="entry name" value="PLA2_histidine"/>
</dbReference>
<dbReference type="InterPro" id="IPR016090">
    <property type="entry name" value="PLA2-like_dom"/>
</dbReference>
<dbReference type="PANTHER" id="PTHR11716">
    <property type="entry name" value="PHOSPHOLIPASE A2 FAMILY MEMBER"/>
    <property type="match status" value="1"/>
</dbReference>